<dbReference type="EMBL" id="JAAROP010000008">
    <property type="protein sequence ID" value="MBC1323006.1"/>
    <property type="molecule type" value="Genomic_DNA"/>
</dbReference>
<accession>A0A7X0T5I7</accession>
<gene>
    <name evidence="1" type="ORF">HB853_08625</name>
</gene>
<evidence type="ECO:0000313" key="2">
    <source>
        <dbReference type="Proteomes" id="UP000522007"/>
    </source>
</evidence>
<reference evidence="1 2" key="1">
    <citation type="submission" date="2020-03" db="EMBL/GenBank/DDBJ databases">
        <title>Soil Listeria distribution.</title>
        <authorList>
            <person name="Liao J."/>
            <person name="Wiedmann M."/>
        </authorList>
    </citation>
    <scope>NUCLEOTIDE SEQUENCE [LARGE SCALE GENOMIC DNA]</scope>
    <source>
        <strain evidence="1 2">FSL L7-1829</strain>
    </source>
</reference>
<proteinExistence type="predicted"/>
<protein>
    <submittedName>
        <fullName evidence="1">Uncharacterized protein</fullName>
    </submittedName>
</protein>
<sequence>MSGQIKIIPVELRDHTKTYSIRASNIEQLLQRLSQLLEELRSEIV</sequence>
<name>A0A7X0T5I7_LISWE</name>
<dbReference type="Proteomes" id="UP000522007">
    <property type="component" value="Unassembled WGS sequence"/>
</dbReference>
<comment type="caution">
    <text evidence="1">The sequence shown here is derived from an EMBL/GenBank/DDBJ whole genome shotgun (WGS) entry which is preliminary data.</text>
</comment>
<dbReference type="Gene3D" id="1.10.287.1060">
    <property type="entry name" value="ESAT-6-like"/>
    <property type="match status" value="1"/>
</dbReference>
<evidence type="ECO:0000313" key="1">
    <source>
        <dbReference type="EMBL" id="MBC1323006.1"/>
    </source>
</evidence>
<organism evidence="1 2">
    <name type="scientific">Listeria welshimeri</name>
    <dbReference type="NCBI Taxonomy" id="1643"/>
    <lineage>
        <taxon>Bacteria</taxon>
        <taxon>Bacillati</taxon>
        <taxon>Bacillota</taxon>
        <taxon>Bacilli</taxon>
        <taxon>Bacillales</taxon>
        <taxon>Listeriaceae</taxon>
        <taxon>Listeria</taxon>
    </lineage>
</organism>
<dbReference type="AlphaFoldDB" id="A0A7X0T5I7"/>